<organism evidence="1 2">
    <name type="scientific">Francisella salina</name>
    <dbReference type="NCBI Taxonomy" id="573569"/>
    <lineage>
        <taxon>Bacteria</taxon>
        <taxon>Pseudomonadati</taxon>
        <taxon>Pseudomonadota</taxon>
        <taxon>Gammaproteobacteria</taxon>
        <taxon>Thiotrichales</taxon>
        <taxon>Francisellaceae</taxon>
        <taxon>Francisella</taxon>
    </lineage>
</organism>
<gene>
    <name evidence="1" type="ordered locus">F7308_1475</name>
</gene>
<dbReference type="Proteomes" id="UP000000490">
    <property type="component" value="Chromosome"/>
</dbReference>
<proteinExistence type="predicted"/>
<evidence type="ECO:0000313" key="1">
    <source>
        <dbReference type="EMBL" id="AEI36400.1"/>
    </source>
</evidence>
<accession>A0ABN3ZRK3</accession>
<name>A0ABN3ZRK3_FRAST</name>
<reference evidence="1" key="1">
    <citation type="submission" date="2011-05" db="EMBL/GenBank/DDBJ databases">
        <authorList>
            <person name="Kuske C.R."/>
            <person name="Challacombe J.F."/>
            <person name="Siddaramappa S."/>
            <person name="Petersen J.M."/>
            <person name="Bruce D.C."/>
        </authorList>
    </citation>
    <scope>NUCLEOTIDE SEQUENCE</scope>
    <source>
        <strain evidence="1">TX077308</strain>
    </source>
</reference>
<dbReference type="EMBL" id="CP002872">
    <property type="protein sequence ID" value="AEI36400.1"/>
    <property type="molecule type" value="Genomic_DNA"/>
</dbReference>
<keyword evidence="2" id="KW-1185">Reference proteome</keyword>
<dbReference type="RefSeq" id="WP_013923232.1">
    <property type="nucleotide sequence ID" value="NC_015696.1"/>
</dbReference>
<evidence type="ECO:0000313" key="2">
    <source>
        <dbReference type="Proteomes" id="UP000000490"/>
    </source>
</evidence>
<protein>
    <submittedName>
        <fullName evidence="1">Uncharacterized protein</fullName>
    </submittedName>
</protein>
<sequence>MDKKKVLCIGWEPNSVDYSKYPGMDPERLRSVLEVDLQKLNDIGYDAQMGYITSEESAVKEVVDLLSNRRFDIVLIGAGVRKDDDCFYLFEKLVNVVHQYATTAKICFNTGPTDSVQAVQRWDL</sequence>